<dbReference type="AlphaFoldDB" id="A0A0D0ASQ8"/>
<dbReference type="GO" id="GO:0006310">
    <property type="term" value="P:DNA recombination"/>
    <property type="evidence" value="ECO:0007669"/>
    <property type="project" value="InterPro"/>
</dbReference>
<dbReference type="HOGENOM" id="CLU_1759021_0_0_1"/>
<comment type="similarity">
    <text evidence="2">Belongs to the replication factor A protein 3 family.</text>
</comment>
<dbReference type="GO" id="GO:0006260">
    <property type="term" value="P:DNA replication"/>
    <property type="evidence" value="ECO:0007669"/>
    <property type="project" value="InterPro"/>
</dbReference>
<sequence>MSDKHPPQHSSEALLEPYEGFSPRVSGKLLSHFFSCYVTLPCEIIDNSLGYLTVHTCDRVPVKVSLLKVQTKPMSRFVDILSKYCSDDGGLLVATRITNLGEEFDLKTAEHVIDLIHREPWATEIFNVHAQHDLAMMNDLEVISD</sequence>
<dbReference type="Gene3D" id="2.40.50.140">
    <property type="entry name" value="Nucleic acid-binding proteins"/>
    <property type="match status" value="1"/>
</dbReference>
<dbReference type="EMBL" id="KN834829">
    <property type="protein sequence ID" value="KIK53455.1"/>
    <property type="molecule type" value="Genomic_DNA"/>
</dbReference>
<dbReference type="Pfam" id="PF08661">
    <property type="entry name" value="Rep_fac-A_3"/>
    <property type="match status" value="1"/>
</dbReference>
<proteinExistence type="inferred from homology"/>
<evidence type="ECO:0000256" key="3">
    <source>
        <dbReference type="ARBA" id="ARBA00023242"/>
    </source>
</evidence>
<evidence type="ECO:0000313" key="4">
    <source>
        <dbReference type="EMBL" id="KIK53455.1"/>
    </source>
</evidence>
<keyword evidence="3" id="KW-0539">Nucleus</keyword>
<reference evidence="4 5" key="1">
    <citation type="submission" date="2014-04" db="EMBL/GenBank/DDBJ databases">
        <title>Evolutionary Origins and Diversification of the Mycorrhizal Mutualists.</title>
        <authorList>
            <consortium name="DOE Joint Genome Institute"/>
            <consortium name="Mycorrhizal Genomics Consortium"/>
            <person name="Kohler A."/>
            <person name="Kuo A."/>
            <person name="Nagy L.G."/>
            <person name="Floudas D."/>
            <person name="Copeland A."/>
            <person name="Barry K.W."/>
            <person name="Cichocki N."/>
            <person name="Veneault-Fourrey C."/>
            <person name="LaButti K."/>
            <person name="Lindquist E.A."/>
            <person name="Lipzen A."/>
            <person name="Lundell T."/>
            <person name="Morin E."/>
            <person name="Murat C."/>
            <person name="Riley R."/>
            <person name="Ohm R."/>
            <person name="Sun H."/>
            <person name="Tunlid A."/>
            <person name="Henrissat B."/>
            <person name="Grigoriev I.V."/>
            <person name="Hibbett D.S."/>
            <person name="Martin F."/>
        </authorList>
    </citation>
    <scope>NUCLEOTIDE SEQUENCE [LARGE SCALE GENOMIC DNA]</scope>
    <source>
        <strain evidence="4 5">FD-317 M1</strain>
    </source>
</reference>
<dbReference type="GO" id="GO:0003677">
    <property type="term" value="F:DNA binding"/>
    <property type="evidence" value="ECO:0007669"/>
    <property type="project" value="InterPro"/>
</dbReference>
<dbReference type="InterPro" id="IPR012340">
    <property type="entry name" value="NA-bd_OB-fold"/>
</dbReference>
<protein>
    <submittedName>
        <fullName evidence="4">Uncharacterized protein</fullName>
    </submittedName>
</protein>
<evidence type="ECO:0000313" key="5">
    <source>
        <dbReference type="Proteomes" id="UP000053593"/>
    </source>
</evidence>
<dbReference type="InterPro" id="IPR013970">
    <property type="entry name" value="Rfa2"/>
</dbReference>
<accession>A0A0D0ASQ8</accession>
<dbReference type="Proteomes" id="UP000053593">
    <property type="component" value="Unassembled WGS sequence"/>
</dbReference>
<dbReference type="OrthoDB" id="188186at2759"/>
<evidence type="ECO:0000256" key="2">
    <source>
        <dbReference type="ARBA" id="ARBA00009761"/>
    </source>
</evidence>
<gene>
    <name evidence="4" type="ORF">GYMLUDRAFT_250405</name>
</gene>
<dbReference type="GO" id="GO:0031981">
    <property type="term" value="C:nuclear lumen"/>
    <property type="evidence" value="ECO:0007669"/>
    <property type="project" value="UniProtKB-ARBA"/>
</dbReference>
<organism evidence="4 5">
    <name type="scientific">Collybiopsis luxurians FD-317 M1</name>
    <dbReference type="NCBI Taxonomy" id="944289"/>
    <lineage>
        <taxon>Eukaryota</taxon>
        <taxon>Fungi</taxon>
        <taxon>Dikarya</taxon>
        <taxon>Basidiomycota</taxon>
        <taxon>Agaricomycotina</taxon>
        <taxon>Agaricomycetes</taxon>
        <taxon>Agaricomycetidae</taxon>
        <taxon>Agaricales</taxon>
        <taxon>Marasmiineae</taxon>
        <taxon>Omphalotaceae</taxon>
        <taxon>Collybiopsis</taxon>
        <taxon>Collybiopsis luxurians</taxon>
    </lineage>
</organism>
<name>A0A0D0ASQ8_9AGAR</name>
<keyword evidence="5" id="KW-1185">Reference proteome</keyword>
<evidence type="ECO:0000256" key="1">
    <source>
        <dbReference type="ARBA" id="ARBA00004123"/>
    </source>
</evidence>
<dbReference type="GO" id="GO:0006281">
    <property type="term" value="P:DNA repair"/>
    <property type="evidence" value="ECO:0007669"/>
    <property type="project" value="InterPro"/>
</dbReference>
<comment type="subcellular location">
    <subcellularLocation>
        <location evidence="1">Nucleus</location>
    </subcellularLocation>
</comment>